<dbReference type="RefSeq" id="WP_090313397.1">
    <property type="nucleotide sequence ID" value="NZ_FNZE01000023.1"/>
</dbReference>
<proteinExistence type="predicted"/>
<dbReference type="EMBL" id="FNZE01000023">
    <property type="protein sequence ID" value="SEJ86611.1"/>
    <property type="molecule type" value="Genomic_DNA"/>
</dbReference>
<organism evidence="2 3">
    <name type="scientific">Pseudomonas linyingensis</name>
    <dbReference type="NCBI Taxonomy" id="915471"/>
    <lineage>
        <taxon>Bacteria</taxon>
        <taxon>Pseudomonadati</taxon>
        <taxon>Pseudomonadota</taxon>
        <taxon>Gammaproteobacteria</taxon>
        <taxon>Pseudomonadales</taxon>
        <taxon>Pseudomonadaceae</taxon>
        <taxon>Pseudomonas</taxon>
    </lineage>
</organism>
<dbReference type="OrthoDB" id="8780005at2"/>
<feature type="domain" description="N-acetyltransferase" evidence="1">
    <location>
        <begin position="1"/>
        <end position="128"/>
    </location>
</feature>
<dbReference type="Proteomes" id="UP000242930">
    <property type="component" value="Unassembled WGS sequence"/>
</dbReference>
<dbReference type="GO" id="GO:0016747">
    <property type="term" value="F:acyltransferase activity, transferring groups other than amino-acyl groups"/>
    <property type="evidence" value="ECO:0007669"/>
    <property type="project" value="InterPro"/>
</dbReference>
<evidence type="ECO:0000313" key="3">
    <source>
        <dbReference type="Proteomes" id="UP000242930"/>
    </source>
</evidence>
<keyword evidence="2" id="KW-0808">Transferase</keyword>
<dbReference type="AlphaFoldDB" id="A0A1H7CAB1"/>
<dbReference type="PROSITE" id="PS51186">
    <property type="entry name" value="GNAT"/>
    <property type="match status" value="1"/>
</dbReference>
<accession>A0A1H7CAB1</accession>
<evidence type="ECO:0000313" key="2">
    <source>
        <dbReference type="EMBL" id="SEJ86611.1"/>
    </source>
</evidence>
<dbReference type="STRING" id="915471.SAMN05216201_12323"/>
<keyword evidence="3" id="KW-1185">Reference proteome</keyword>
<gene>
    <name evidence="2" type="ORF">SAMN05216201_12323</name>
</gene>
<sequence>MHETRDIHCELLAPLQQPLLTKFYRAQRSPMRAPNGAQTWVARRQEILAALNLTPVDHGHWLTGLLVAPTERRQGLASRLIEHALARTAGPVWLFCHPDLLGFYQRQDFEPAAQLPPALAERLARYQRSKALLALARKSVTYGEA</sequence>
<name>A0A1H7CAB1_9PSED</name>
<dbReference type="Gene3D" id="3.40.630.30">
    <property type="match status" value="1"/>
</dbReference>
<dbReference type="SUPFAM" id="SSF55729">
    <property type="entry name" value="Acyl-CoA N-acyltransferases (Nat)"/>
    <property type="match status" value="1"/>
</dbReference>
<dbReference type="InterPro" id="IPR000182">
    <property type="entry name" value="GNAT_dom"/>
</dbReference>
<protein>
    <submittedName>
        <fullName evidence="2">Acetyltransferase (GNAT) family protein</fullName>
    </submittedName>
</protein>
<dbReference type="CDD" id="cd04301">
    <property type="entry name" value="NAT_SF"/>
    <property type="match status" value="1"/>
</dbReference>
<evidence type="ECO:0000259" key="1">
    <source>
        <dbReference type="PROSITE" id="PS51186"/>
    </source>
</evidence>
<dbReference type="Pfam" id="PF13508">
    <property type="entry name" value="Acetyltransf_7"/>
    <property type="match status" value="1"/>
</dbReference>
<dbReference type="InterPro" id="IPR016181">
    <property type="entry name" value="Acyl_CoA_acyltransferase"/>
</dbReference>
<reference evidence="3" key="1">
    <citation type="submission" date="2016-10" db="EMBL/GenBank/DDBJ databases">
        <authorList>
            <person name="Varghese N."/>
            <person name="Submissions S."/>
        </authorList>
    </citation>
    <scope>NUCLEOTIDE SEQUENCE [LARGE SCALE GENOMIC DNA]</scope>
    <source>
        <strain evidence="3">LMG 25967</strain>
    </source>
</reference>